<dbReference type="InterPro" id="IPR036866">
    <property type="entry name" value="RibonucZ/Hydroxyglut_hydro"/>
</dbReference>
<comment type="caution">
    <text evidence="7">The sequence shown here is derived from an EMBL/GenBank/DDBJ whole genome shotgun (WGS) entry which is preliminary data.</text>
</comment>
<dbReference type="InterPro" id="IPR047921">
    <property type="entry name" value="LACTB2-like_MBL-fold"/>
</dbReference>
<evidence type="ECO:0000313" key="7">
    <source>
        <dbReference type="EMBL" id="CAG8235077.1"/>
    </source>
</evidence>
<dbReference type="CDD" id="cd07722">
    <property type="entry name" value="LACTB2-like_MBL-fold"/>
    <property type="match status" value="1"/>
</dbReference>
<dbReference type="InterPro" id="IPR036388">
    <property type="entry name" value="WH-like_DNA-bd_sf"/>
</dbReference>
<feature type="domain" description="Metallo-beta-lactamase" evidence="6">
    <location>
        <begin position="62"/>
        <end position="218"/>
    </location>
</feature>
<dbReference type="Gene3D" id="3.60.15.10">
    <property type="entry name" value="Ribonuclease Z/Hydroxyacylglutathione hydrolase-like"/>
    <property type="match status" value="1"/>
</dbReference>
<evidence type="ECO:0000256" key="2">
    <source>
        <dbReference type="ARBA" id="ARBA00007749"/>
    </source>
</evidence>
<dbReference type="PANTHER" id="PTHR23131">
    <property type="entry name" value="ENDORIBONUCLEASE LACTB2"/>
    <property type="match status" value="1"/>
</dbReference>
<dbReference type="EMBL" id="CAJVNV010000555">
    <property type="protein sequence ID" value="CAG8235077.1"/>
    <property type="molecule type" value="Genomic_DNA"/>
</dbReference>
<evidence type="ECO:0000256" key="4">
    <source>
        <dbReference type="ARBA" id="ARBA00022801"/>
    </source>
</evidence>
<keyword evidence="4" id="KW-0378">Hydrolase</keyword>
<organism evidence="7 8">
    <name type="scientific">Penicillium nalgiovense</name>
    <dbReference type="NCBI Taxonomy" id="60175"/>
    <lineage>
        <taxon>Eukaryota</taxon>
        <taxon>Fungi</taxon>
        <taxon>Dikarya</taxon>
        <taxon>Ascomycota</taxon>
        <taxon>Pezizomycotina</taxon>
        <taxon>Eurotiomycetes</taxon>
        <taxon>Eurotiomycetidae</taxon>
        <taxon>Eurotiales</taxon>
        <taxon>Aspergillaceae</taxon>
        <taxon>Penicillium</taxon>
    </lineage>
</organism>
<sequence length="321" mass="35696">MSLASFNESIFHDYLASQEANLPILPDVEEVTPLVTRVLGANPGKVRDMLISTDPIKFQLQGTNTYLVGSGKQKILIDTAQGEPEWIDFISSVLKIGGFTISQVLLTHWHWDHTGGVPDLIRNYPELSSAIYKNNPDAGQLPIDDGQVFRVEGATVRSVFTPGHANDHMCFVLEEENALFTGDNVLGHGYTVVEDLALYTTSLDTMGGQQCQTGYPAHGDVIKSLPVTISQYKQQQLRRERQIIMALKKSRESQEREGKVGKGSVTIREIVTAVYGSVTEDVSKLALEPYMNEVLLKLAQDRKVGFQFQRGCKRWFINPLA</sequence>
<comment type="cofactor">
    <cofactor evidence="1">
        <name>Zn(2+)</name>
        <dbReference type="ChEBI" id="CHEBI:29105"/>
    </cofactor>
</comment>
<evidence type="ECO:0000313" key="8">
    <source>
        <dbReference type="Proteomes" id="UP001153461"/>
    </source>
</evidence>
<dbReference type="OrthoDB" id="17458at2759"/>
<dbReference type="Gene3D" id="1.10.10.10">
    <property type="entry name" value="Winged helix-like DNA-binding domain superfamily/Winged helix DNA-binding domain"/>
    <property type="match status" value="1"/>
</dbReference>
<dbReference type="Pfam" id="PF00753">
    <property type="entry name" value="Lactamase_B"/>
    <property type="match status" value="1"/>
</dbReference>
<accession>A0A9W4I830</accession>
<dbReference type="GO" id="GO:0016787">
    <property type="term" value="F:hydrolase activity"/>
    <property type="evidence" value="ECO:0007669"/>
    <property type="project" value="UniProtKB-KW"/>
</dbReference>
<dbReference type="InterPro" id="IPR001279">
    <property type="entry name" value="Metallo-B-lactamas"/>
</dbReference>
<keyword evidence="5" id="KW-0862">Zinc</keyword>
<keyword evidence="3" id="KW-0479">Metal-binding</keyword>
<dbReference type="GO" id="GO:0046872">
    <property type="term" value="F:metal ion binding"/>
    <property type="evidence" value="ECO:0007669"/>
    <property type="project" value="UniProtKB-KW"/>
</dbReference>
<gene>
    <name evidence="7" type="ORF">PNAL_LOCUS8347</name>
</gene>
<evidence type="ECO:0000256" key="3">
    <source>
        <dbReference type="ARBA" id="ARBA00022723"/>
    </source>
</evidence>
<dbReference type="AlphaFoldDB" id="A0A9W4I830"/>
<dbReference type="SUPFAM" id="SSF56281">
    <property type="entry name" value="Metallo-hydrolase/oxidoreductase"/>
    <property type="match status" value="1"/>
</dbReference>
<dbReference type="InterPro" id="IPR050662">
    <property type="entry name" value="Sec-metab_biosynth-thioest"/>
</dbReference>
<reference evidence="7" key="1">
    <citation type="submission" date="2021-07" db="EMBL/GenBank/DDBJ databases">
        <authorList>
            <person name="Branca A.L. A."/>
        </authorList>
    </citation>
    <scope>NUCLEOTIDE SEQUENCE</scope>
</reference>
<dbReference type="Proteomes" id="UP001153461">
    <property type="component" value="Unassembled WGS sequence"/>
</dbReference>
<evidence type="ECO:0000259" key="6">
    <source>
        <dbReference type="SMART" id="SM00849"/>
    </source>
</evidence>
<name>A0A9W4I830_PENNA</name>
<evidence type="ECO:0000256" key="5">
    <source>
        <dbReference type="ARBA" id="ARBA00022833"/>
    </source>
</evidence>
<dbReference type="GO" id="GO:0044550">
    <property type="term" value="P:secondary metabolite biosynthetic process"/>
    <property type="evidence" value="ECO:0007669"/>
    <property type="project" value="UniProtKB-ARBA"/>
</dbReference>
<proteinExistence type="inferred from homology"/>
<dbReference type="PANTHER" id="PTHR23131:SF3">
    <property type="entry name" value="ATROCHRYSONE CARBOXYL ACP THIOESTERASE"/>
    <property type="match status" value="1"/>
</dbReference>
<dbReference type="SMART" id="SM00849">
    <property type="entry name" value="Lactamase_B"/>
    <property type="match status" value="1"/>
</dbReference>
<comment type="similarity">
    <text evidence="2">Belongs to the metallo-beta-lactamase superfamily.</text>
</comment>
<protein>
    <recommendedName>
        <fullName evidence="6">Metallo-beta-lactamase domain-containing protein</fullName>
    </recommendedName>
</protein>
<dbReference type="FunFam" id="3.60.15.10:FF:000041">
    <property type="entry name" value="Metallo-beta-lactamase domain protein"/>
    <property type="match status" value="1"/>
</dbReference>
<evidence type="ECO:0000256" key="1">
    <source>
        <dbReference type="ARBA" id="ARBA00001947"/>
    </source>
</evidence>